<dbReference type="EMBL" id="FNHF01000003">
    <property type="protein sequence ID" value="SDM49894.1"/>
    <property type="molecule type" value="Genomic_DNA"/>
</dbReference>
<dbReference type="RefSeq" id="WP_074599777.1">
    <property type="nucleotide sequence ID" value="NZ_FNHF01000003.1"/>
</dbReference>
<evidence type="ECO:0000313" key="4">
    <source>
        <dbReference type="Proteomes" id="UP000182347"/>
    </source>
</evidence>
<accession>A0A1G9TR43</accession>
<keyword evidence="4" id="KW-1185">Reference proteome</keyword>
<dbReference type="InterPro" id="IPR036291">
    <property type="entry name" value="NAD(P)-bd_dom_sf"/>
</dbReference>
<dbReference type="GO" id="GO:0000166">
    <property type="term" value="F:nucleotide binding"/>
    <property type="evidence" value="ECO:0007669"/>
    <property type="project" value="InterPro"/>
</dbReference>
<dbReference type="InterPro" id="IPR051450">
    <property type="entry name" value="Gfo/Idh/MocA_Oxidoreductases"/>
</dbReference>
<evidence type="ECO:0000259" key="2">
    <source>
        <dbReference type="Pfam" id="PF22725"/>
    </source>
</evidence>
<dbReference type="Proteomes" id="UP000182347">
    <property type="component" value="Unassembled WGS sequence"/>
</dbReference>
<name>A0A1G9TR43_9BACI</name>
<dbReference type="InterPro" id="IPR000683">
    <property type="entry name" value="Gfo/Idh/MocA-like_OxRdtase_N"/>
</dbReference>
<dbReference type="STRING" id="482461.SAMN05216244_2681"/>
<dbReference type="SUPFAM" id="SSF51735">
    <property type="entry name" value="NAD(P)-binding Rossmann-fold domains"/>
    <property type="match status" value="1"/>
</dbReference>
<feature type="domain" description="Gfo/Idh/MocA-like oxidoreductase N-terminal" evidence="1">
    <location>
        <begin position="4"/>
        <end position="122"/>
    </location>
</feature>
<dbReference type="Pfam" id="PF01408">
    <property type="entry name" value="GFO_IDH_MocA"/>
    <property type="match status" value="1"/>
</dbReference>
<dbReference type="Gene3D" id="3.30.360.10">
    <property type="entry name" value="Dihydrodipicolinate Reductase, domain 2"/>
    <property type="match status" value="1"/>
</dbReference>
<protein>
    <submittedName>
        <fullName evidence="3">Predicted dehydrogenase</fullName>
    </submittedName>
</protein>
<dbReference type="OrthoDB" id="9815825at2"/>
<dbReference type="InterPro" id="IPR055170">
    <property type="entry name" value="GFO_IDH_MocA-like_dom"/>
</dbReference>
<dbReference type="PANTHER" id="PTHR43377">
    <property type="entry name" value="BILIVERDIN REDUCTASE A"/>
    <property type="match status" value="1"/>
</dbReference>
<proteinExistence type="predicted"/>
<dbReference type="AlphaFoldDB" id="A0A1G9TR43"/>
<gene>
    <name evidence="3" type="ORF">SAMN05216244_2681</name>
</gene>
<reference evidence="4" key="1">
    <citation type="submission" date="2016-10" db="EMBL/GenBank/DDBJ databases">
        <authorList>
            <person name="Varghese N."/>
            <person name="Submissions S."/>
        </authorList>
    </citation>
    <scope>NUCLEOTIDE SEQUENCE [LARGE SCALE GENOMIC DNA]</scope>
    <source>
        <strain evidence="4">CGMCC 1.6199</strain>
    </source>
</reference>
<evidence type="ECO:0000259" key="1">
    <source>
        <dbReference type="Pfam" id="PF01408"/>
    </source>
</evidence>
<sequence length="356" mass="39206">MKLKAGIIGCGSITRFRHAPEYKANPFISEIVFYDRNPERAEILANQFAGSVAQSLDDLITDPTIDIISDCSSNEFHSINSVKALLGGKHVLCEKPIALTLEDAEQIVQAQRTSNKKLMIDHNQRFTRAHQKARQLIERKELGEVLTFKTSFGHAGPERWGINKSNSTWFFSKERSGLGVAGDLGIHKVDLLHYLLNDQIEQVSAFQGSLDKTGTSGEPIEVCDNLVCSLKTVGGRIGTASFSWTYYGEEDNSTIIYLTGGIIKIYHDNKYPLIVMDKDGAVTKYQLETIQTNDKQTNSGVIDSFVDSVLRNQEPPVTGEDALVSLKVILGIVKAAETASVVQVNQSSGKVETKKV</sequence>
<organism evidence="3 4">
    <name type="scientific">Sediminibacillus halophilus</name>
    <dbReference type="NCBI Taxonomy" id="482461"/>
    <lineage>
        <taxon>Bacteria</taxon>
        <taxon>Bacillati</taxon>
        <taxon>Bacillota</taxon>
        <taxon>Bacilli</taxon>
        <taxon>Bacillales</taxon>
        <taxon>Bacillaceae</taxon>
        <taxon>Sediminibacillus</taxon>
    </lineage>
</organism>
<dbReference type="PANTHER" id="PTHR43377:SF1">
    <property type="entry name" value="BILIVERDIN REDUCTASE A"/>
    <property type="match status" value="1"/>
</dbReference>
<dbReference type="SUPFAM" id="SSF55347">
    <property type="entry name" value="Glyceraldehyde-3-phosphate dehydrogenase-like, C-terminal domain"/>
    <property type="match status" value="1"/>
</dbReference>
<dbReference type="Gene3D" id="3.40.50.720">
    <property type="entry name" value="NAD(P)-binding Rossmann-like Domain"/>
    <property type="match status" value="1"/>
</dbReference>
<evidence type="ECO:0000313" key="3">
    <source>
        <dbReference type="EMBL" id="SDM49894.1"/>
    </source>
</evidence>
<feature type="domain" description="GFO/IDH/MocA-like oxidoreductase" evidence="2">
    <location>
        <begin position="130"/>
        <end position="263"/>
    </location>
</feature>
<dbReference type="Pfam" id="PF22725">
    <property type="entry name" value="GFO_IDH_MocA_C3"/>
    <property type="match status" value="1"/>
</dbReference>